<dbReference type="GO" id="GO:0003964">
    <property type="term" value="F:RNA-directed DNA polymerase activity"/>
    <property type="evidence" value="ECO:0007669"/>
    <property type="project" value="UniProtKB-KW"/>
</dbReference>
<protein>
    <submittedName>
        <fullName evidence="1">Putative RNA-directed DNA polymerase from mobile element jockey-like</fullName>
    </submittedName>
</protein>
<dbReference type="EMBL" id="MRZV01000847">
    <property type="protein sequence ID" value="PIK43485.1"/>
    <property type="molecule type" value="Genomic_DNA"/>
</dbReference>
<keyword evidence="1" id="KW-0695">RNA-directed DNA polymerase</keyword>
<reference evidence="1 2" key="1">
    <citation type="journal article" date="2017" name="PLoS Biol.">
        <title>The sea cucumber genome provides insights into morphological evolution and visceral regeneration.</title>
        <authorList>
            <person name="Zhang X."/>
            <person name="Sun L."/>
            <person name="Yuan J."/>
            <person name="Sun Y."/>
            <person name="Gao Y."/>
            <person name="Zhang L."/>
            <person name="Li S."/>
            <person name="Dai H."/>
            <person name="Hamel J.F."/>
            <person name="Liu C."/>
            <person name="Yu Y."/>
            <person name="Liu S."/>
            <person name="Lin W."/>
            <person name="Guo K."/>
            <person name="Jin S."/>
            <person name="Xu P."/>
            <person name="Storey K.B."/>
            <person name="Huan P."/>
            <person name="Zhang T."/>
            <person name="Zhou Y."/>
            <person name="Zhang J."/>
            <person name="Lin C."/>
            <person name="Li X."/>
            <person name="Xing L."/>
            <person name="Huo D."/>
            <person name="Sun M."/>
            <person name="Wang L."/>
            <person name="Mercier A."/>
            <person name="Li F."/>
            <person name="Yang H."/>
            <person name="Xiang J."/>
        </authorList>
    </citation>
    <scope>NUCLEOTIDE SEQUENCE [LARGE SCALE GENOMIC DNA]</scope>
    <source>
        <strain evidence="1">Shaxun</strain>
        <tissue evidence="1">Muscle</tissue>
    </source>
</reference>
<dbReference type="STRING" id="307972.A0A2G8K6B2"/>
<dbReference type="PANTHER" id="PTHR47510">
    <property type="entry name" value="REVERSE TRANSCRIPTASE DOMAIN-CONTAINING PROTEIN"/>
    <property type="match status" value="1"/>
</dbReference>
<proteinExistence type="predicted"/>
<keyword evidence="2" id="KW-1185">Reference proteome</keyword>
<name>A0A2G8K6B2_STIJA</name>
<accession>A0A2G8K6B2</accession>
<sequence length="237" mass="27333">MLYDRTLTSVLDIHAPVLTRVITVRPTVPWFSDHLKILRSACRKAERVFRKSGLETHRRVHRSLRNEYSFHLDYAKKSFYTSTIRDCEGDTRKLFTVVKSLCNKKQVVTYPPHQNTVELVNDFGQFFISKIDKINANIDSIATGPFEPYVQQHFQSKLTGFKPLSNDEVRTIIKSSNTATCNLDPIPTWLLRKCLDPLLPVLTTMINLSLKNGNVPDKWKIATVTPFKESRFGPYLF</sequence>
<evidence type="ECO:0000313" key="1">
    <source>
        <dbReference type="EMBL" id="PIK43485.1"/>
    </source>
</evidence>
<comment type="caution">
    <text evidence="1">The sequence shown here is derived from an EMBL/GenBank/DDBJ whole genome shotgun (WGS) entry which is preliminary data.</text>
</comment>
<keyword evidence="1" id="KW-0548">Nucleotidyltransferase</keyword>
<dbReference type="PANTHER" id="PTHR47510:SF3">
    <property type="entry name" value="ENDO_EXONUCLEASE_PHOSPHATASE DOMAIN-CONTAINING PROTEIN"/>
    <property type="match status" value="1"/>
</dbReference>
<dbReference type="AlphaFoldDB" id="A0A2G8K6B2"/>
<dbReference type="OrthoDB" id="10066052at2759"/>
<dbReference type="Proteomes" id="UP000230750">
    <property type="component" value="Unassembled WGS sequence"/>
</dbReference>
<evidence type="ECO:0000313" key="2">
    <source>
        <dbReference type="Proteomes" id="UP000230750"/>
    </source>
</evidence>
<organism evidence="1 2">
    <name type="scientific">Stichopus japonicus</name>
    <name type="common">Sea cucumber</name>
    <dbReference type="NCBI Taxonomy" id="307972"/>
    <lineage>
        <taxon>Eukaryota</taxon>
        <taxon>Metazoa</taxon>
        <taxon>Echinodermata</taxon>
        <taxon>Eleutherozoa</taxon>
        <taxon>Echinozoa</taxon>
        <taxon>Holothuroidea</taxon>
        <taxon>Aspidochirotacea</taxon>
        <taxon>Aspidochirotida</taxon>
        <taxon>Stichopodidae</taxon>
        <taxon>Apostichopus</taxon>
    </lineage>
</organism>
<gene>
    <name evidence="1" type="ORF">BSL78_19666</name>
</gene>
<keyword evidence="1" id="KW-0808">Transferase</keyword>